<organism evidence="2 3">
    <name type="scientific">Dermatophagoides pteronyssinus</name>
    <name type="common">European house dust mite</name>
    <dbReference type="NCBI Taxonomy" id="6956"/>
    <lineage>
        <taxon>Eukaryota</taxon>
        <taxon>Metazoa</taxon>
        <taxon>Ecdysozoa</taxon>
        <taxon>Arthropoda</taxon>
        <taxon>Chelicerata</taxon>
        <taxon>Arachnida</taxon>
        <taxon>Acari</taxon>
        <taxon>Acariformes</taxon>
        <taxon>Sarcoptiformes</taxon>
        <taxon>Astigmata</taxon>
        <taxon>Psoroptidia</taxon>
        <taxon>Analgoidea</taxon>
        <taxon>Pyroglyphidae</taxon>
        <taxon>Dermatophagoidinae</taxon>
        <taxon>Dermatophagoides</taxon>
    </lineage>
</organism>
<protein>
    <submittedName>
        <fullName evidence="2">Uncharacterized protein</fullName>
    </submittedName>
</protein>
<keyword evidence="3" id="KW-1185">Reference proteome</keyword>
<proteinExistence type="predicted"/>
<evidence type="ECO:0000313" key="2">
    <source>
        <dbReference type="EMBL" id="KAH9422943.1"/>
    </source>
</evidence>
<keyword evidence="1" id="KW-0732">Signal</keyword>
<feature type="chain" id="PRO_5045278285" evidence="1">
    <location>
        <begin position="16"/>
        <end position="71"/>
    </location>
</feature>
<reference evidence="2 3" key="1">
    <citation type="journal article" date="2018" name="J. Allergy Clin. Immunol.">
        <title>High-quality assembly of Dermatophagoides pteronyssinus genome and transcriptome reveals a wide range of novel allergens.</title>
        <authorList>
            <person name="Liu X.Y."/>
            <person name="Yang K.Y."/>
            <person name="Wang M.Q."/>
            <person name="Kwok J.S."/>
            <person name="Zeng X."/>
            <person name="Yang Z."/>
            <person name="Xiao X.J."/>
            <person name="Lau C.P."/>
            <person name="Li Y."/>
            <person name="Huang Z.M."/>
            <person name="Ba J.G."/>
            <person name="Yim A.K."/>
            <person name="Ouyang C.Y."/>
            <person name="Ngai S.M."/>
            <person name="Chan T.F."/>
            <person name="Leung E.L."/>
            <person name="Liu L."/>
            <person name="Liu Z.G."/>
            <person name="Tsui S.K."/>
        </authorList>
    </citation>
    <scope>NUCLEOTIDE SEQUENCE [LARGE SCALE GENOMIC DNA]</scope>
    <source>
        <strain evidence="2">Derp</strain>
    </source>
</reference>
<evidence type="ECO:0000256" key="1">
    <source>
        <dbReference type="SAM" id="SignalP"/>
    </source>
</evidence>
<dbReference type="EMBL" id="NJHN03000034">
    <property type="protein sequence ID" value="KAH9422943.1"/>
    <property type="molecule type" value="Genomic_DNA"/>
</dbReference>
<reference evidence="2 3" key="2">
    <citation type="journal article" date="2022" name="Mol. Biol. Evol.">
        <title>Comparative Genomics Reveals Insights into the Divergent Evolution of Astigmatic Mites and Household Pest Adaptations.</title>
        <authorList>
            <person name="Xiong Q."/>
            <person name="Wan A.T."/>
            <person name="Liu X."/>
            <person name="Fung C.S."/>
            <person name="Xiao X."/>
            <person name="Malainual N."/>
            <person name="Hou J."/>
            <person name="Wang L."/>
            <person name="Wang M."/>
            <person name="Yang K.Y."/>
            <person name="Cui Y."/>
            <person name="Leung E.L."/>
            <person name="Nong W."/>
            <person name="Shin S.K."/>
            <person name="Au S.W."/>
            <person name="Jeong K.Y."/>
            <person name="Chew F.T."/>
            <person name="Hui J.H."/>
            <person name="Leung T.F."/>
            <person name="Tungtrongchitr A."/>
            <person name="Zhong N."/>
            <person name="Liu Z."/>
            <person name="Tsui S.K."/>
        </authorList>
    </citation>
    <scope>NUCLEOTIDE SEQUENCE [LARGE SCALE GENOMIC DNA]</scope>
    <source>
        <strain evidence="2">Derp</strain>
    </source>
</reference>
<sequence>MDMLEKFLIIFAVTADLLSNSAKLVIGSSCNCSSISGATDSCSTSTVAKTGISGDAIAAYGFGWLAATKVG</sequence>
<name>A0ABQ8JKH6_DERPT</name>
<accession>A0ABQ8JKH6</accession>
<evidence type="ECO:0000313" key="3">
    <source>
        <dbReference type="Proteomes" id="UP000887458"/>
    </source>
</evidence>
<dbReference type="Proteomes" id="UP000887458">
    <property type="component" value="Unassembled WGS sequence"/>
</dbReference>
<gene>
    <name evidence="2" type="ORF">DERP_007534</name>
</gene>
<comment type="caution">
    <text evidence="2">The sequence shown here is derived from an EMBL/GenBank/DDBJ whole genome shotgun (WGS) entry which is preliminary data.</text>
</comment>
<feature type="signal peptide" evidence="1">
    <location>
        <begin position="1"/>
        <end position="15"/>
    </location>
</feature>